<comment type="caution">
    <text evidence="4">The sequence shown here is derived from an EMBL/GenBank/DDBJ whole genome shotgun (WGS) entry which is preliminary data.</text>
</comment>
<dbReference type="Pfam" id="PF04650">
    <property type="entry name" value="YSIRK_signal"/>
    <property type="match status" value="1"/>
</dbReference>
<dbReference type="NCBIfam" id="TIGR01168">
    <property type="entry name" value="YSIRK_signal"/>
    <property type="match status" value="1"/>
</dbReference>
<dbReference type="Proteomes" id="UP001437574">
    <property type="component" value="Unassembled WGS sequence"/>
</dbReference>
<reference evidence="5" key="2">
    <citation type="submission" date="2024-01" db="EMBL/GenBank/DDBJ databases">
        <title>Draft genome sequence of Lactobacillus amylovorus strain TKL145.</title>
        <authorList>
            <person name="Tohno M."/>
            <person name="Tanizawa Y."/>
        </authorList>
    </citation>
    <scope>NUCLEOTIDE SEQUENCE [LARGE SCALE GENOMIC DNA]</scope>
    <source>
        <strain evidence="5">TKL145</strain>
    </source>
</reference>
<keyword evidence="2" id="KW-0472">Membrane</keyword>
<keyword evidence="2" id="KW-1133">Transmembrane helix</keyword>
<organism evidence="4 5">
    <name type="scientific">Lactobacillus amylovorus subsp. animalium</name>
    <dbReference type="NCBI Taxonomy" id="3378536"/>
    <lineage>
        <taxon>Bacteria</taxon>
        <taxon>Bacillati</taxon>
        <taxon>Bacillota</taxon>
        <taxon>Bacilli</taxon>
        <taxon>Lactobacillales</taxon>
        <taxon>Lactobacillaceae</taxon>
        <taxon>Lactobacillus</taxon>
    </lineage>
</organism>
<evidence type="ECO:0000256" key="1">
    <source>
        <dbReference type="ARBA" id="ARBA00022729"/>
    </source>
</evidence>
<feature type="transmembrane region" description="Helical" evidence="2">
    <location>
        <begin position="21"/>
        <end position="40"/>
    </location>
</feature>
<accession>A0ABC9VM11</accession>
<protein>
    <recommendedName>
        <fullName evidence="3">YSIRK Gram-positive signal peptide domain-containing protein</fullName>
    </recommendedName>
</protein>
<evidence type="ECO:0000313" key="4">
    <source>
        <dbReference type="EMBL" id="GAA0042779.1"/>
    </source>
</evidence>
<evidence type="ECO:0000256" key="2">
    <source>
        <dbReference type="SAM" id="Phobius"/>
    </source>
</evidence>
<feature type="domain" description="YSIRK Gram-positive signal peptide" evidence="3">
    <location>
        <begin position="17"/>
        <end position="41"/>
    </location>
</feature>
<dbReference type="EMBL" id="BAAAAK010000013">
    <property type="protein sequence ID" value="GAA0042779.1"/>
    <property type="molecule type" value="Genomic_DNA"/>
</dbReference>
<reference evidence="4 5" key="1">
    <citation type="journal article" date="2024" name="Int. J. Syst. Evol. Microbiol.">
        <title>Proposal of Lactobacillus amylovorus subsp. animalis subsp. nov. and an emended description of Lactobacillus amylovorus.</title>
        <authorList>
            <person name="Yamane K."/>
            <person name="Tanizawa Y."/>
            <person name="Kobayashi H."/>
            <person name="Kamizono T."/>
            <person name="Kojima Y."/>
            <person name="Takagi H."/>
            <person name="Tohno M."/>
        </authorList>
    </citation>
    <scope>NUCLEOTIDE SEQUENCE [LARGE SCALE GENOMIC DNA]</scope>
    <source>
        <strain evidence="4 5">TKL145</strain>
    </source>
</reference>
<keyword evidence="2" id="KW-0812">Transmembrane</keyword>
<name>A0ABC9VM11_LACAM</name>
<sequence length="54" mass="6230">MLSKNNFKERLRKMEPRKERFSIRKFSVGAASVLIGFFFMGMDQGQTVRAADTT</sequence>
<evidence type="ECO:0000259" key="3">
    <source>
        <dbReference type="Pfam" id="PF04650"/>
    </source>
</evidence>
<proteinExistence type="predicted"/>
<dbReference type="InterPro" id="IPR005877">
    <property type="entry name" value="YSIRK_signal_dom"/>
</dbReference>
<dbReference type="AlphaFoldDB" id="A0ABC9VM11"/>
<gene>
    <name evidence="4" type="ORF">LATKL145_11890</name>
</gene>
<evidence type="ECO:0000313" key="5">
    <source>
        <dbReference type="Proteomes" id="UP001437574"/>
    </source>
</evidence>
<keyword evidence="1" id="KW-0732">Signal</keyword>